<dbReference type="STRING" id="56780.SYN_02481"/>
<accession>Q2LRQ4</accession>
<dbReference type="EC" id="5.3.1.24" evidence="3 9"/>
<evidence type="ECO:0000256" key="7">
    <source>
        <dbReference type="ARBA" id="ARBA00023141"/>
    </source>
</evidence>
<organism evidence="11 12">
    <name type="scientific">Syntrophus aciditrophicus (strain SB)</name>
    <dbReference type="NCBI Taxonomy" id="56780"/>
    <lineage>
        <taxon>Bacteria</taxon>
        <taxon>Pseudomonadati</taxon>
        <taxon>Thermodesulfobacteriota</taxon>
        <taxon>Syntrophia</taxon>
        <taxon>Syntrophales</taxon>
        <taxon>Syntrophaceae</taxon>
        <taxon>Syntrophus</taxon>
    </lineage>
</organism>
<keyword evidence="6 9" id="KW-0822">Tryptophan biosynthesis</keyword>
<evidence type="ECO:0000256" key="2">
    <source>
        <dbReference type="ARBA" id="ARBA00004664"/>
    </source>
</evidence>
<proteinExistence type="inferred from homology"/>
<dbReference type="EMBL" id="CP000252">
    <property type="protein sequence ID" value="ABC76765.1"/>
    <property type="molecule type" value="Genomic_DNA"/>
</dbReference>
<evidence type="ECO:0000313" key="12">
    <source>
        <dbReference type="Proteomes" id="UP000001933"/>
    </source>
</evidence>
<comment type="similarity">
    <text evidence="9">Belongs to the TrpF family.</text>
</comment>
<dbReference type="GO" id="GO:0000162">
    <property type="term" value="P:L-tryptophan biosynthetic process"/>
    <property type="evidence" value="ECO:0007669"/>
    <property type="project" value="UniProtKB-UniRule"/>
</dbReference>
<comment type="pathway">
    <text evidence="2 9">Amino-acid biosynthesis; L-tryptophan biosynthesis; L-tryptophan from chorismate: step 3/5.</text>
</comment>
<evidence type="ECO:0000256" key="5">
    <source>
        <dbReference type="ARBA" id="ARBA00022605"/>
    </source>
</evidence>
<dbReference type="InterPro" id="IPR013785">
    <property type="entry name" value="Aldolase_TIM"/>
</dbReference>
<dbReference type="OrthoDB" id="9796196at2"/>
<dbReference type="PANTHER" id="PTHR42894:SF1">
    <property type="entry name" value="N-(5'-PHOSPHORIBOSYL)ANTHRANILATE ISOMERASE"/>
    <property type="match status" value="1"/>
</dbReference>
<name>Q2LRQ4_SYNAS</name>
<dbReference type="InterPro" id="IPR001240">
    <property type="entry name" value="PRAI_dom"/>
</dbReference>
<gene>
    <name evidence="9" type="primary">trpF</name>
    <name evidence="11" type="ORF">SYN_02481</name>
</gene>
<comment type="catalytic activity">
    <reaction evidence="1 9">
        <text>N-(5-phospho-beta-D-ribosyl)anthranilate = 1-(2-carboxyphenylamino)-1-deoxy-D-ribulose 5-phosphate</text>
        <dbReference type="Rhea" id="RHEA:21540"/>
        <dbReference type="ChEBI" id="CHEBI:18277"/>
        <dbReference type="ChEBI" id="CHEBI:58613"/>
        <dbReference type="EC" id="5.3.1.24"/>
    </reaction>
</comment>
<evidence type="ECO:0000256" key="4">
    <source>
        <dbReference type="ARBA" id="ARBA00022272"/>
    </source>
</evidence>
<dbReference type="InterPro" id="IPR011060">
    <property type="entry name" value="RibuloseP-bd_barrel"/>
</dbReference>
<dbReference type="PANTHER" id="PTHR42894">
    <property type="entry name" value="N-(5'-PHOSPHORIBOSYL)ANTHRANILATE ISOMERASE"/>
    <property type="match status" value="1"/>
</dbReference>
<evidence type="ECO:0000256" key="6">
    <source>
        <dbReference type="ARBA" id="ARBA00022822"/>
    </source>
</evidence>
<keyword evidence="12" id="KW-1185">Reference proteome</keyword>
<dbReference type="SUPFAM" id="SSF51366">
    <property type="entry name" value="Ribulose-phoshate binding barrel"/>
    <property type="match status" value="1"/>
</dbReference>
<dbReference type="CDD" id="cd00405">
    <property type="entry name" value="PRAI"/>
    <property type="match status" value="1"/>
</dbReference>
<evidence type="ECO:0000256" key="8">
    <source>
        <dbReference type="ARBA" id="ARBA00023235"/>
    </source>
</evidence>
<dbReference type="GO" id="GO:0004640">
    <property type="term" value="F:phosphoribosylanthranilate isomerase activity"/>
    <property type="evidence" value="ECO:0007669"/>
    <property type="project" value="UniProtKB-UniRule"/>
</dbReference>
<dbReference type="Pfam" id="PF00697">
    <property type="entry name" value="PRAI"/>
    <property type="match status" value="1"/>
</dbReference>
<dbReference type="HAMAP" id="MF_00135">
    <property type="entry name" value="PRAI"/>
    <property type="match status" value="1"/>
</dbReference>
<reference evidence="11 12" key="1">
    <citation type="journal article" date="2007" name="Proc. Natl. Acad. Sci. U.S.A.">
        <title>The genome of Syntrophus aciditrophicus: life at the thermodynamic limit of microbial growth.</title>
        <authorList>
            <person name="McInerney M.J."/>
            <person name="Rohlin L."/>
            <person name="Mouttaki H."/>
            <person name="Kim U."/>
            <person name="Krupp R.S."/>
            <person name="Rios-Hernandez L."/>
            <person name="Sieber J."/>
            <person name="Struchtemeyer C.G."/>
            <person name="Bhattacharyya A."/>
            <person name="Campbell J.W."/>
            <person name="Gunsalus R.P."/>
        </authorList>
    </citation>
    <scope>NUCLEOTIDE SEQUENCE [LARGE SCALE GENOMIC DNA]</scope>
    <source>
        <strain evidence="11 12">SB</strain>
    </source>
</reference>
<dbReference type="InterPro" id="IPR044643">
    <property type="entry name" value="TrpF_fam"/>
</dbReference>
<dbReference type="HOGENOM" id="CLU_076364_2_1_7"/>
<dbReference type="Proteomes" id="UP000001933">
    <property type="component" value="Chromosome"/>
</dbReference>
<dbReference type="KEGG" id="sat:SYN_02481"/>
<evidence type="ECO:0000256" key="1">
    <source>
        <dbReference type="ARBA" id="ARBA00001164"/>
    </source>
</evidence>
<evidence type="ECO:0000256" key="9">
    <source>
        <dbReference type="HAMAP-Rule" id="MF_00135"/>
    </source>
</evidence>
<dbReference type="Gene3D" id="3.20.20.70">
    <property type="entry name" value="Aldolase class I"/>
    <property type="match status" value="1"/>
</dbReference>
<dbReference type="eggNOG" id="COG0135">
    <property type="taxonomic scope" value="Bacteria"/>
</dbReference>
<dbReference type="InParanoid" id="Q2LRQ4"/>
<sequence length="230" mass="25006">MQDFKNMIQIAGVRDAAEALMMGDAGVTHLGFPLRLAVHREDLSEREAAAVIALLKPSVEPVLITYLQKADSIVRLCRILGVRIVQLHGNISITELLRLRQNAPELAVIKSLIVRGNNQKELIATASCDARLVDAFITDTWDQQTGACGATGKVHDWKISRLLADCSPKPLILAGGLGPENVRQAILEVRPAGVDSHTGVEGPDGRKDEGRVRAFVAEARAAFRELKRLP</sequence>
<feature type="domain" description="N-(5'phosphoribosyl) anthranilate isomerase (PRAI)" evidence="10">
    <location>
        <begin position="10"/>
        <end position="217"/>
    </location>
</feature>
<keyword evidence="5 9" id="KW-0028">Amino-acid biosynthesis</keyword>
<evidence type="ECO:0000256" key="3">
    <source>
        <dbReference type="ARBA" id="ARBA00012572"/>
    </source>
</evidence>
<keyword evidence="8 9" id="KW-0413">Isomerase</keyword>
<dbReference type="UniPathway" id="UPA00035">
    <property type="reaction ID" value="UER00042"/>
</dbReference>
<evidence type="ECO:0000259" key="10">
    <source>
        <dbReference type="Pfam" id="PF00697"/>
    </source>
</evidence>
<evidence type="ECO:0000313" key="11">
    <source>
        <dbReference type="EMBL" id="ABC76765.1"/>
    </source>
</evidence>
<keyword evidence="7 9" id="KW-0057">Aromatic amino acid biosynthesis</keyword>
<protein>
    <recommendedName>
        <fullName evidence="4 9">N-(5'-phosphoribosyl)anthranilate isomerase</fullName>
        <shortName evidence="9">PRAI</shortName>
        <ecNumber evidence="3 9">5.3.1.24</ecNumber>
    </recommendedName>
</protein>
<dbReference type="AlphaFoldDB" id="Q2LRQ4"/>